<evidence type="ECO:0000256" key="4">
    <source>
        <dbReference type="SAM" id="Coils"/>
    </source>
</evidence>
<dbReference type="CDD" id="cd06225">
    <property type="entry name" value="HAMP"/>
    <property type="match status" value="2"/>
</dbReference>
<protein>
    <recommendedName>
        <fullName evidence="10">Methyl-accepting chemotaxis protein</fullName>
    </recommendedName>
</protein>
<feature type="coiled-coil region" evidence="4">
    <location>
        <begin position="787"/>
        <end position="853"/>
    </location>
</feature>
<dbReference type="GO" id="GO:0007165">
    <property type="term" value="P:signal transduction"/>
    <property type="evidence" value="ECO:0007669"/>
    <property type="project" value="UniProtKB-KW"/>
</dbReference>
<evidence type="ECO:0000256" key="3">
    <source>
        <dbReference type="PROSITE-ProRule" id="PRU00284"/>
    </source>
</evidence>
<gene>
    <name evidence="8" type="ORF">CSB45_07720</name>
</gene>
<evidence type="ECO:0000256" key="2">
    <source>
        <dbReference type="ARBA" id="ARBA00029447"/>
    </source>
</evidence>
<dbReference type="InterPro" id="IPR003660">
    <property type="entry name" value="HAMP_dom"/>
</dbReference>
<name>A0A2G6E6L2_9BACT</name>
<comment type="caution">
    <text evidence="8">The sequence shown here is derived from an EMBL/GenBank/DDBJ whole genome shotgun (WGS) entry which is preliminary data.</text>
</comment>
<proteinExistence type="inferred from homology"/>
<dbReference type="AlphaFoldDB" id="A0A2G6E6L2"/>
<keyword evidence="5" id="KW-0812">Transmembrane</keyword>
<dbReference type="CDD" id="cd11386">
    <property type="entry name" value="MCP_signal"/>
    <property type="match status" value="1"/>
</dbReference>
<dbReference type="SUPFAM" id="SSF58104">
    <property type="entry name" value="Methyl-accepting chemotaxis protein (MCP) signaling domain"/>
    <property type="match status" value="2"/>
</dbReference>
<evidence type="ECO:0000256" key="1">
    <source>
        <dbReference type="ARBA" id="ARBA00023224"/>
    </source>
</evidence>
<dbReference type="InterPro" id="IPR004090">
    <property type="entry name" value="Chemotax_Me-accpt_rcpt"/>
</dbReference>
<evidence type="ECO:0000259" key="6">
    <source>
        <dbReference type="PROSITE" id="PS50111"/>
    </source>
</evidence>
<keyword evidence="5" id="KW-1133">Transmembrane helix</keyword>
<dbReference type="PROSITE" id="PS50111">
    <property type="entry name" value="CHEMOTAXIS_TRANSDUC_2"/>
    <property type="match status" value="1"/>
</dbReference>
<dbReference type="Pfam" id="PF00672">
    <property type="entry name" value="HAMP"/>
    <property type="match status" value="1"/>
</dbReference>
<dbReference type="PRINTS" id="PR00260">
    <property type="entry name" value="CHEMTRNSDUCR"/>
</dbReference>
<dbReference type="PANTHER" id="PTHR32089:SF112">
    <property type="entry name" value="LYSOZYME-LIKE PROTEIN-RELATED"/>
    <property type="match status" value="1"/>
</dbReference>
<feature type="domain" description="Methyl-accepting transducer" evidence="6">
    <location>
        <begin position="531"/>
        <end position="767"/>
    </location>
</feature>
<evidence type="ECO:0008006" key="10">
    <source>
        <dbReference type="Google" id="ProtNLM"/>
    </source>
</evidence>
<feature type="domain" description="HAMP" evidence="7">
    <location>
        <begin position="420"/>
        <end position="470"/>
    </location>
</feature>
<sequence>MKIQWNITGKLILMNAFIVLVIGGIVLVVNVSFRTIHDSLTDTIHEEVNLVIQNSQAGRELNNIFIELRVRARSLYGDDKQHANDIQVVLDNISSISEQVTSEKMRHFLTLISDDLRLLFAERELLRDTIRQLQGTEDRLFELLDELEQILSEHSILFAIDGKDSFGIDQIKLLLPGYWETVVRLGGELEGFIHYYAHHYEPHDDQAGHKGQHQLIIEKRRSTWSLLFQDLESRFRTLLSSEKDVALCGEELIATLERYKQHATDLNKQFLKLYAKMDDVHEIRNSLQVLMTESDKLATQATRKIQKDVRGIIKKSQRIMLILTLIVLIVVIIGWSVTHWMTRPLVELSNVAARLAAGDLDCQISDSQTDDEIGTLARAFKDLMEYFREMAYTANEISRGNLSHEVRPRSPKDAFGNGFERMIGYLREIGEIAGNISKGDLRKQVELQSARDQLGRNFREMQKALGRVIEGIRSGADYLSSISAEVLDTATNNAGALKHIGNAADVTSSAMLQMKASAEDVHLSTELLRSSVEETSTSISEMTSSVKHIAENSRKLSRFADTTVSTVTQIVQSLETVAEQAEHSRWLSEATTRDAESGRRSMEQMISGMTAISEVTEHIAGIIASLEARSLEIGTILDVINEVAEQTSLLALNASIIAAQAGSHGRGFAVVADEIKELATRVGTSTNEISKIIKGVQKDSSDAAKVIELGRHEVKTGVCIANEAGDALNKIGESAEHSSEVAAEIAVLVRQQSSSSKHVGDSVKDMAEMISEISYATEQQEGNSSLLLQIVENMEQLAEQVLRAMKEQQISTQHVTEFMSDVTSLVDQNTSTVERLATTAHELAEQAEHLNRQVEHFQVPGQVLPQNHLPKELPEELPG</sequence>
<evidence type="ECO:0000313" key="9">
    <source>
        <dbReference type="Proteomes" id="UP000229740"/>
    </source>
</evidence>
<dbReference type="SMART" id="SM00283">
    <property type="entry name" value="MA"/>
    <property type="match status" value="1"/>
</dbReference>
<keyword evidence="4" id="KW-0175">Coiled coil</keyword>
<reference evidence="8 9" key="1">
    <citation type="submission" date="2017-10" db="EMBL/GenBank/DDBJ databases">
        <title>Novel microbial diversity and functional potential in the marine mammal oral microbiome.</title>
        <authorList>
            <person name="Dudek N.K."/>
            <person name="Sun C.L."/>
            <person name="Burstein D."/>
            <person name="Kantor R.S."/>
            <person name="Aliaga Goltsman D.S."/>
            <person name="Bik E.M."/>
            <person name="Thomas B.C."/>
            <person name="Banfield J.F."/>
            <person name="Relman D.A."/>
        </authorList>
    </citation>
    <scope>NUCLEOTIDE SEQUENCE [LARGE SCALE GENOMIC DNA]</scope>
    <source>
        <strain evidence="8">DOLZORAL124_49_17</strain>
    </source>
</reference>
<feature type="transmembrane region" description="Helical" evidence="5">
    <location>
        <begin position="319"/>
        <end position="341"/>
    </location>
</feature>
<organism evidence="8 9">
    <name type="scientific">candidate division KSB3 bacterium</name>
    <dbReference type="NCBI Taxonomy" id="2044937"/>
    <lineage>
        <taxon>Bacteria</taxon>
        <taxon>candidate division KSB3</taxon>
    </lineage>
</organism>
<dbReference type="Gene3D" id="1.10.287.950">
    <property type="entry name" value="Methyl-accepting chemotaxis protein"/>
    <property type="match status" value="3"/>
</dbReference>
<comment type="similarity">
    <text evidence="2">Belongs to the methyl-accepting chemotaxis (MCP) protein family.</text>
</comment>
<dbReference type="Gene3D" id="6.10.340.10">
    <property type="match status" value="1"/>
</dbReference>
<evidence type="ECO:0000256" key="5">
    <source>
        <dbReference type="SAM" id="Phobius"/>
    </source>
</evidence>
<dbReference type="GO" id="GO:0016020">
    <property type="term" value="C:membrane"/>
    <property type="evidence" value="ECO:0007669"/>
    <property type="project" value="InterPro"/>
</dbReference>
<dbReference type="GO" id="GO:0004888">
    <property type="term" value="F:transmembrane signaling receptor activity"/>
    <property type="evidence" value="ECO:0007669"/>
    <property type="project" value="InterPro"/>
</dbReference>
<keyword evidence="1 3" id="KW-0807">Transducer</keyword>
<feature type="transmembrane region" description="Helical" evidence="5">
    <location>
        <begin position="12"/>
        <end position="33"/>
    </location>
</feature>
<evidence type="ECO:0000313" key="8">
    <source>
        <dbReference type="EMBL" id="PID57401.1"/>
    </source>
</evidence>
<feature type="domain" description="HAMP" evidence="7">
    <location>
        <begin position="339"/>
        <end position="392"/>
    </location>
</feature>
<dbReference type="SUPFAM" id="SSF158472">
    <property type="entry name" value="HAMP domain-like"/>
    <property type="match status" value="1"/>
</dbReference>
<dbReference type="Proteomes" id="UP000229740">
    <property type="component" value="Unassembled WGS sequence"/>
</dbReference>
<evidence type="ECO:0000259" key="7">
    <source>
        <dbReference type="PROSITE" id="PS50885"/>
    </source>
</evidence>
<dbReference type="PANTHER" id="PTHR32089">
    <property type="entry name" value="METHYL-ACCEPTING CHEMOTAXIS PROTEIN MCPB"/>
    <property type="match status" value="1"/>
</dbReference>
<dbReference type="PROSITE" id="PS50885">
    <property type="entry name" value="HAMP"/>
    <property type="match status" value="2"/>
</dbReference>
<dbReference type="EMBL" id="PDPS01000027">
    <property type="protein sequence ID" value="PID57401.1"/>
    <property type="molecule type" value="Genomic_DNA"/>
</dbReference>
<accession>A0A2G6E6L2</accession>
<dbReference type="GO" id="GO:0006935">
    <property type="term" value="P:chemotaxis"/>
    <property type="evidence" value="ECO:0007669"/>
    <property type="project" value="InterPro"/>
</dbReference>
<dbReference type="InterPro" id="IPR004089">
    <property type="entry name" value="MCPsignal_dom"/>
</dbReference>
<keyword evidence="5" id="KW-0472">Membrane</keyword>
<dbReference type="Pfam" id="PF00015">
    <property type="entry name" value="MCPsignal"/>
    <property type="match status" value="1"/>
</dbReference>
<dbReference type="SMART" id="SM00304">
    <property type="entry name" value="HAMP"/>
    <property type="match status" value="2"/>
</dbReference>